<gene>
    <name evidence="1" type="ORF">PXEA_LOCUS7686</name>
</gene>
<reference evidence="1" key="1">
    <citation type="submission" date="2018-11" db="EMBL/GenBank/DDBJ databases">
        <authorList>
            <consortium name="Pathogen Informatics"/>
        </authorList>
    </citation>
    <scope>NUCLEOTIDE SEQUENCE</scope>
</reference>
<organism evidence="1 2">
    <name type="scientific">Protopolystoma xenopodis</name>
    <dbReference type="NCBI Taxonomy" id="117903"/>
    <lineage>
        <taxon>Eukaryota</taxon>
        <taxon>Metazoa</taxon>
        <taxon>Spiralia</taxon>
        <taxon>Lophotrochozoa</taxon>
        <taxon>Platyhelminthes</taxon>
        <taxon>Monogenea</taxon>
        <taxon>Polyopisthocotylea</taxon>
        <taxon>Polystomatidea</taxon>
        <taxon>Polystomatidae</taxon>
        <taxon>Protopolystoma</taxon>
    </lineage>
</organism>
<sequence length="98" mass="9731">MHTLNIYNKLIRSGHLVPLSGLFTSPSPAGLDLATSSLMVTSGYELAGSTSSAAVSSSSDGIGGTGNIASAAGANNSAVMGPSQRDQFAETGILSICL</sequence>
<comment type="caution">
    <text evidence="1">The sequence shown here is derived from an EMBL/GenBank/DDBJ whole genome shotgun (WGS) entry which is preliminary data.</text>
</comment>
<name>A0A448WKW5_9PLAT</name>
<keyword evidence="2" id="KW-1185">Reference proteome</keyword>
<evidence type="ECO:0000313" key="2">
    <source>
        <dbReference type="Proteomes" id="UP000784294"/>
    </source>
</evidence>
<dbReference type="EMBL" id="CAAALY010020509">
    <property type="protein sequence ID" value="VEL14246.1"/>
    <property type="molecule type" value="Genomic_DNA"/>
</dbReference>
<dbReference type="Proteomes" id="UP000784294">
    <property type="component" value="Unassembled WGS sequence"/>
</dbReference>
<accession>A0A448WKW5</accession>
<proteinExistence type="predicted"/>
<evidence type="ECO:0000313" key="1">
    <source>
        <dbReference type="EMBL" id="VEL14246.1"/>
    </source>
</evidence>
<dbReference type="AlphaFoldDB" id="A0A448WKW5"/>
<protein>
    <submittedName>
        <fullName evidence="1">Uncharacterized protein</fullName>
    </submittedName>
</protein>